<gene>
    <name evidence="1" type="ORF">PENSTE_c002G03669</name>
</gene>
<reference evidence="2" key="1">
    <citation type="journal article" date="2017" name="Nat. Microbiol.">
        <title>Global analysis of biosynthetic gene clusters reveals vast potential of secondary metabolite production in Penicillium species.</title>
        <authorList>
            <person name="Nielsen J.C."/>
            <person name="Grijseels S."/>
            <person name="Prigent S."/>
            <person name="Ji B."/>
            <person name="Dainat J."/>
            <person name="Nielsen K.F."/>
            <person name="Frisvad J.C."/>
            <person name="Workman M."/>
            <person name="Nielsen J."/>
        </authorList>
    </citation>
    <scope>NUCLEOTIDE SEQUENCE [LARGE SCALE GENOMIC DNA]</scope>
    <source>
        <strain evidence="2">IBT 24891</strain>
    </source>
</reference>
<evidence type="ECO:0000313" key="1">
    <source>
        <dbReference type="EMBL" id="OQE29563.1"/>
    </source>
</evidence>
<dbReference type="OrthoDB" id="3431997at2759"/>
<comment type="caution">
    <text evidence="1">The sequence shown here is derived from an EMBL/GenBank/DDBJ whole genome shotgun (WGS) entry which is preliminary data.</text>
</comment>
<evidence type="ECO:0000313" key="2">
    <source>
        <dbReference type="Proteomes" id="UP000191285"/>
    </source>
</evidence>
<name>A0A1V6TVJ4_9EURO</name>
<sequence>MSLPPHYKITTTFWKRNYEITGPQSTSTSPSIFVENSQLKPGKPDLTFHAANKEGPILALSRYKHFSSDIEIGLSEPQHGHRSVRWDSLHRDGWRSSRYRFTAHVNGRPESFTWHSTHKKSLRRGGSLELVHDRTGVVAAVYDTRCGLRSGDHVLTINTPADERFHLLVLMTCITLVEKRKRTEDASAAAASNSASASTAAAVSA</sequence>
<proteinExistence type="predicted"/>
<dbReference type="STRING" id="303698.A0A1V6TVJ4"/>
<accession>A0A1V6TVJ4</accession>
<dbReference type="EMBL" id="MLKD01000002">
    <property type="protein sequence ID" value="OQE29563.1"/>
    <property type="molecule type" value="Genomic_DNA"/>
</dbReference>
<organism evidence="1 2">
    <name type="scientific">Penicillium steckii</name>
    <dbReference type="NCBI Taxonomy" id="303698"/>
    <lineage>
        <taxon>Eukaryota</taxon>
        <taxon>Fungi</taxon>
        <taxon>Dikarya</taxon>
        <taxon>Ascomycota</taxon>
        <taxon>Pezizomycotina</taxon>
        <taxon>Eurotiomycetes</taxon>
        <taxon>Eurotiomycetidae</taxon>
        <taxon>Eurotiales</taxon>
        <taxon>Aspergillaceae</taxon>
        <taxon>Penicillium</taxon>
    </lineage>
</organism>
<dbReference type="AlphaFoldDB" id="A0A1V6TVJ4"/>
<keyword evidence="2" id="KW-1185">Reference proteome</keyword>
<protein>
    <submittedName>
        <fullName evidence="1">Uncharacterized protein</fullName>
    </submittedName>
</protein>
<dbReference type="Proteomes" id="UP000191285">
    <property type="component" value="Unassembled WGS sequence"/>
</dbReference>